<proteinExistence type="inferred from homology"/>
<comment type="caution">
    <text evidence="8">The sequence shown here is derived from an EMBL/GenBank/DDBJ whole genome shotgun (WGS) entry which is preliminary data.</text>
</comment>
<dbReference type="SUPFAM" id="SSF54211">
    <property type="entry name" value="Ribosomal protein S5 domain 2-like"/>
    <property type="match status" value="1"/>
</dbReference>
<evidence type="ECO:0000313" key="9">
    <source>
        <dbReference type="Proteomes" id="UP001430306"/>
    </source>
</evidence>
<keyword evidence="2 6" id="KW-0540">Nuclease</keyword>
<dbReference type="GO" id="GO:0004526">
    <property type="term" value="F:ribonuclease P activity"/>
    <property type="evidence" value="ECO:0007669"/>
    <property type="project" value="UniProtKB-EC"/>
</dbReference>
<gene>
    <name evidence="6 8" type="primary">rnpA</name>
    <name evidence="8" type="ORF">LOC71_21625</name>
</gene>
<evidence type="ECO:0000256" key="7">
    <source>
        <dbReference type="NCBIfam" id="TIGR00188"/>
    </source>
</evidence>
<keyword evidence="9" id="KW-1185">Reference proteome</keyword>
<dbReference type="Proteomes" id="UP001430306">
    <property type="component" value="Unassembled WGS sequence"/>
</dbReference>
<dbReference type="HAMAP" id="MF_00227">
    <property type="entry name" value="RNase_P"/>
    <property type="match status" value="1"/>
</dbReference>
<dbReference type="EC" id="3.1.26.5" evidence="6 7"/>
<organism evidence="8 9">
    <name type="scientific">Rhodopirellula halodulae</name>
    <dbReference type="NCBI Taxonomy" id="2894198"/>
    <lineage>
        <taxon>Bacteria</taxon>
        <taxon>Pseudomonadati</taxon>
        <taxon>Planctomycetota</taxon>
        <taxon>Planctomycetia</taxon>
        <taxon>Pirellulales</taxon>
        <taxon>Pirellulaceae</taxon>
        <taxon>Rhodopirellula</taxon>
    </lineage>
</organism>
<evidence type="ECO:0000256" key="6">
    <source>
        <dbReference type="HAMAP-Rule" id="MF_00227"/>
    </source>
</evidence>
<dbReference type="PANTHER" id="PTHR33992">
    <property type="entry name" value="RIBONUCLEASE P PROTEIN COMPONENT"/>
    <property type="match status" value="1"/>
</dbReference>
<dbReference type="InterPro" id="IPR000100">
    <property type="entry name" value="RNase_P"/>
</dbReference>
<evidence type="ECO:0000313" key="8">
    <source>
        <dbReference type="EMBL" id="MCC9644885.1"/>
    </source>
</evidence>
<dbReference type="RefSeq" id="WP_230276557.1">
    <property type="nucleotide sequence ID" value="NZ_JAJKFW010000061.1"/>
</dbReference>
<name>A0ABS8NMX1_9BACT</name>
<evidence type="ECO:0000256" key="5">
    <source>
        <dbReference type="ARBA" id="ARBA00022884"/>
    </source>
</evidence>
<comment type="subunit">
    <text evidence="6">Consists of a catalytic RNA component (M1 or rnpB) and a protein subunit.</text>
</comment>
<keyword evidence="5 6" id="KW-0694">RNA-binding</keyword>
<dbReference type="InterPro" id="IPR020568">
    <property type="entry name" value="Ribosomal_Su5_D2-typ_SF"/>
</dbReference>
<keyword evidence="3 6" id="KW-0255">Endonuclease</keyword>
<sequence>MASANSQQFPKTSRVVRSRDFTRALRRGSVAANDCLVAFAIRKDESCTSPRRIGITIPKKTGSAVVRNHWKRLIRESFRLHQADLPTGYDFVVRPKKDVSADWERIHQGFSKLLARAVRREQSSRNR</sequence>
<comment type="similarity">
    <text evidence="6">Belongs to the RnpA family.</text>
</comment>
<evidence type="ECO:0000256" key="3">
    <source>
        <dbReference type="ARBA" id="ARBA00022759"/>
    </source>
</evidence>
<dbReference type="InterPro" id="IPR014721">
    <property type="entry name" value="Ribsml_uS5_D2-typ_fold_subgr"/>
</dbReference>
<dbReference type="EMBL" id="JAJKFW010000061">
    <property type="protein sequence ID" value="MCC9644885.1"/>
    <property type="molecule type" value="Genomic_DNA"/>
</dbReference>
<accession>A0ABS8NMX1</accession>
<reference evidence="8" key="1">
    <citation type="submission" date="2021-11" db="EMBL/GenBank/DDBJ databases">
        <title>Genome sequence.</title>
        <authorList>
            <person name="Sun Q."/>
        </authorList>
    </citation>
    <scope>NUCLEOTIDE SEQUENCE</scope>
    <source>
        <strain evidence="8">JC740</strain>
    </source>
</reference>
<dbReference type="Gene3D" id="3.30.230.10">
    <property type="match status" value="1"/>
</dbReference>
<keyword evidence="1 6" id="KW-0819">tRNA processing</keyword>
<dbReference type="PANTHER" id="PTHR33992:SF1">
    <property type="entry name" value="RIBONUCLEASE P PROTEIN COMPONENT"/>
    <property type="match status" value="1"/>
</dbReference>
<evidence type="ECO:0000256" key="2">
    <source>
        <dbReference type="ARBA" id="ARBA00022722"/>
    </source>
</evidence>
<protein>
    <recommendedName>
        <fullName evidence="6 7">Ribonuclease P protein component</fullName>
        <shortName evidence="6">RNase P protein</shortName>
        <shortName evidence="6">RNaseP protein</shortName>
        <ecNumber evidence="6 7">3.1.26.5</ecNumber>
    </recommendedName>
    <alternativeName>
        <fullName evidence="6">Protein C5</fullName>
    </alternativeName>
</protein>
<keyword evidence="4 6" id="KW-0378">Hydrolase</keyword>
<comment type="function">
    <text evidence="6">RNaseP catalyzes the removal of the 5'-leader sequence from pre-tRNA to produce the mature 5'-terminus. It can also cleave other RNA substrates such as 4.5S RNA. The protein component plays an auxiliary but essential role in vivo by binding to the 5'-leader sequence and broadening the substrate specificity of the ribozyme.</text>
</comment>
<evidence type="ECO:0000256" key="4">
    <source>
        <dbReference type="ARBA" id="ARBA00022801"/>
    </source>
</evidence>
<dbReference type="Pfam" id="PF00825">
    <property type="entry name" value="Ribonuclease_P"/>
    <property type="match status" value="1"/>
</dbReference>
<comment type="catalytic activity">
    <reaction evidence="6">
        <text>Endonucleolytic cleavage of RNA, removing 5'-extranucleotides from tRNA precursor.</text>
        <dbReference type="EC" id="3.1.26.5"/>
    </reaction>
</comment>
<evidence type="ECO:0000256" key="1">
    <source>
        <dbReference type="ARBA" id="ARBA00022694"/>
    </source>
</evidence>
<dbReference type="NCBIfam" id="TIGR00188">
    <property type="entry name" value="rnpA"/>
    <property type="match status" value="1"/>
</dbReference>